<evidence type="ECO:0000256" key="1">
    <source>
        <dbReference type="SAM" id="MobiDB-lite"/>
    </source>
</evidence>
<dbReference type="OrthoDB" id="120463at2759"/>
<gene>
    <name evidence="2" type="ORF">PR001_g30018</name>
    <name evidence="3" type="ORF">PR002_g29773</name>
    <name evidence="4" type="ORF">PR003_g31112</name>
</gene>
<evidence type="ECO:0000313" key="7">
    <source>
        <dbReference type="Proteomes" id="UP000435112"/>
    </source>
</evidence>
<dbReference type="EMBL" id="QXFT01006268">
    <property type="protein sequence ID" value="KAE9269552.1"/>
    <property type="molecule type" value="Genomic_DNA"/>
</dbReference>
<keyword evidence="6" id="KW-1185">Reference proteome</keyword>
<dbReference type="Proteomes" id="UP000435112">
    <property type="component" value="Unassembled WGS sequence"/>
</dbReference>
<dbReference type="EMBL" id="QXFV01006417">
    <property type="protein sequence ID" value="KAE8961510.1"/>
    <property type="molecule type" value="Genomic_DNA"/>
</dbReference>
<dbReference type="AlphaFoldDB" id="A0A6A3GYD0"/>
<accession>A0A6A3GYD0</accession>
<evidence type="ECO:0000313" key="6">
    <source>
        <dbReference type="Proteomes" id="UP000434957"/>
    </source>
</evidence>
<dbReference type="EMBL" id="QXFU01006152">
    <property type="protein sequence ID" value="KAE8961862.1"/>
    <property type="molecule type" value="Genomic_DNA"/>
</dbReference>
<sequence>MKASNPTLSTAVLTGQVSLEDAGHMTVDFLGGRTNEHRGERRGARGDQGGP</sequence>
<evidence type="ECO:0000313" key="4">
    <source>
        <dbReference type="EMBL" id="KAE9269552.1"/>
    </source>
</evidence>
<comment type="caution">
    <text evidence="3">The sequence shown here is derived from an EMBL/GenBank/DDBJ whole genome shotgun (WGS) entry which is preliminary data.</text>
</comment>
<organism evidence="3 7">
    <name type="scientific">Phytophthora rubi</name>
    <dbReference type="NCBI Taxonomy" id="129364"/>
    <lineage>
        <taxon>Eukaryota</taxon>
        <taxon>Sar</taxon>
        <taxon>Stramenopiles</taxon>
        <taxon>Oomycota</taxon>
        <taxon>Peronosporomycetes</taxon>
        <taxon>Peronosporales</taxon>
        <taxon>Peronosporaceae</taxon>
        <taxon>Phytophthora</taxon>
    </lineage>
</organism>
<protein>
    <submittedName>
        <fullName evidence="3">Uncharacterized protein</fullName>
    </submittedName>
</protein>
<evidence type="ECO:0000313" key="5">
    <source>
        <dbReference type="Proteomes" id="UP000429607"/>
    </source>
</evidence>
<feature type="compositionally biased region" description="Basic and acidic residues" evidence="1">
    <location>
        <begin position="34"/>
        <end position="45"/>
    </location>
</feature>
<proteinExistence type="predicted"/>
<feature type="region of interest" description="Disordered" evidence="1">
    <location>
        <begin position="29"/>
        <end position="51"/>
    </location>
</feature>
<name>A0A6A3GYD0_9STRA</name>
<reference evidence="5 7" key="1">
    <citation type="submission" date="2018-09" db="EMBL/GenBank/DDBJ databases">
        <title>Genomic investigation of the strawberry pathogen Phytophthora fragariae indicates pathogenicity is determined by transcriptional variation in three key races.</title>
        <authorList>
            <person name="Adams T.M."/>
            <person name="Armitage A.D."/>
            <person name="Sobczyk M.K."/>
            <person name="Bates H.J."/>
            <person name="Dunwell J.M."/>
            <person name="Nellist C.F."/>
            <person name="Harrison R.J."/>
        </authorList>
    </citation>
    <scope>NUCLEOTIDE SEQUENCE [LARGE SCALE GENOMIC DNA]</scope>
    <source>
        <strain evidence="2 5">SCRP249</strain>
        <strain evidence="3 7">SCRP324</strain>
        <strain evidence="4 6">SCRP333</strain>
    </source>
</reference>
<evidence type="ECO:0000313" key="3">
    <source>
        <dbReference type="EMBL" id="KAE8961862.1"/>
    </source>
</evidence>
<evidence type="ECO:0000313" key="2">
    <source>
        <dbReference type="EMBL" id="KAE8961510.1"/>
    </source>
</evidence>
<dbReference type="Proteomes" id="UP000429607">
    <property type="component" value="Unassembled WGS sequence"/>
</dbReference>
<dbReference type="Proteomes" id="UP000434957">
    <property type="component" value="Unassembled WGS sequence"/>
</dbReference>